<keyword evidence="1" id="KW-0723">Serine/threonine-protein kinase</keyword>
<dbReference type="InterPro" id="IPR000719">
    <property type="entry name" value="Prot_kinase_dom"/>
</dbReference>
<feature type="chain" id="PRO_5030890003" description="Protein kinase domain-containing protein" evidence="8">
    <location>
        <begin position="30"/>
        <end position="556"/>
    </location>
</feature>
<keyword evidence="2" id="KW-0808">Transferase</keyword>
<dbReference type="GO" id="GO:0005634">
    <property type="term" value="C:nucleus"/>
    <property type="evidence" value="ECO:0007669"/>
    <property type="project" value="TreeGrafter"/>
</dbReference>
<evidence type="ECO:0000256" key="2">
    <source>
        <dbReference type="ARBA" id="ARBA00022679"/>
    </source>
</evidence>
<feature type="domain" description="Protein kinase" evidence="9">
    <location>
        <begin position="236"/>
        <end position="554"/>
    </location>
</feature>
<organism evidence="10">
    <name type="scientific">Guillardia theta</name>
    <name type="common">Cryptophyte</name>
    <name type="synonym">Cryptomonas phi</name>
    <dbReference type="NCBI Taxonomy" id="55529"/>
    <lineage>
        <taxon>Eukaryota</taxon>
        <taxon>Cryptophyceae</taxon>
        <taxon>Pyrenomonadales</taxon>
        <taxon>Geminigeraceae</taxon>
        <taxon>Guillardia</taxon>
    </lineage>
</organism>
<dbReference type="PANTHER" id="PTHR45646">
    <property type="entry name" value="SERINE/THREONINE-PROTEIN KINASE DOA-RELATED"/>
    <property type="match status" value="1"/>
</dbReference>
<dbReference type="Pfam" id="PF00069">
    <property type="entry name" value="Pkinase"/>
    <property type="match status" value="1"/>
</dbReference>
<dbReference type="EMBL" id="HBKN01015269">
    <property type="protein sequence ID" value="CAE2292700.1"/>
    <property type="molecule type" value="Transcribed_RNA"/>
</dbReference>
<feature type="compositionally biased region" description="Polar residues" evidence="7">
    <location>
        <begin position="159"/>
        <end position="170"/>
    </location>
</feature>
<evidence type="ECO:0000256" key="1">
    <source>
        <dbReference type="ARBA" id="ARBA00022527"/>
    </source>
</evidence>
<feature type="binding site" evidence="6">
    <location>
        <position position="265"/>
    </location>
    <ligand>
        <name>ATP</name>
        <dbReference type="ChEBI" id="CHEBI:30616"/>
    </ligand>
</feature>
<evidence type="ECO:0000256" key="3">
    <source>
        <dbReference type="ARBA" id="ARBA00022741"/>
    </source>
</evidence>
<dbReference type="AlphaFoldDB" id="A0A7S4NJE1"/>
<dbReference type="GO" id="GO:0004674">
    <property type="term" value="F:protein serine/threonine kinase activity"/>
    <property type="evidence" value="ECO:0007669"/>
    <property type="project" value="UniProtKB-KW"/>
</dbReference>
<dbReference type="InterPro" id="IPR011009">
    <property type="entry name" value="Kinase-like_dom_sf"/>
</dbReference>
<evidence type="ECO:0000256" key="6">
    <source>
        <dbReference type="PROSITE-ProRule" id="PRU10141"/>
    </source>
</evidence>
<feature type="region of interest" description="Disordered" evidence="7">
    <location>
        <begin position="142"/>
        <end position="178"/>
    </location>
</feature>
<keyword evidence="3 6" id="KW-0547">Nucleotide-binding</keyword>
<keyword evidence="5 6" id="KW-0067">ATP-binding</keyword>
<dbReference type="InterPro" id="IPR008271">
    <property type="entry name" value="Ser/Thr_kinase_AS"/>
</dbReference>
<evidence type="ECO:0000313" key="10">
    <source>
        <dbReference type="EMBL" id="CAE2292700.1"/>
    </source>
</evidence>
<dbReference type="SMART" id="SM00220">
    <property type="entry name" value="S_TKc"/>
    <property type="match status" value="1"/>
</dbReference>
<protein>
    <recommendedName>
        <fullName evidence="9">Protein kinase domain-containing protein</fullName>
    </recommendedName>
</protein>
<dbReference type="GO" id="GO:0005524">
    <property type="term" value="F:ATP binding"/>
    <property type="evidence" value="ECO:0007669"/>
    <property type="project" value="UniProtKB-UniRule"/>
</dbReference>
<accession>A0A7S4NJE1</accession>
<proteinExistence type="predicted"/>
<dbReference type="PROSITE" id="PS00108">
    <property type="entry name" value="PROTEIN_KINASE_ST"/>
    <property type="match status" value="1"/>
</dbReference>
<sequence length="556" mass="62354">MIQLSSAVLLVRRSWLLLLLLLVMSGMEGEDGQVLAVTTPSSVWNMPPTGQTAFKKVRNNPGPPLRADVNSAEVVERSCERQSAGPHKVDYHLECEANGAKCRQWEGLSCSEVDSILHNVRRYEQCYATLAARKKRMKENVDMQESQESKSAKFEDLTSEVSRISGNSGNHAEQASQAHAVAARMEVEAVQYPQQQVDGAMQSKPCSFPKIDVDGHMKYKLGDGLEPTPAIPRGRYKILRSLGSGTYGKVVECWDRQASAYCAVKVVRAVQKYRNAAQTEISLLQQLRGQHGCVRLLRHFDYQGHICLAFELLGPNVYEIMRAMNFRPFNCHEIKLIARQVLESLCLVHGLGIIHTDVKPENILLLEQLHKKGLLARQGFQLPEHQLRVKLVDFGSAIHDSWHHPSIISTRHYRAPEVLLNLGWSFPCDLWSLGCIIYELYTGAVLFSFVDKHEHLLAVEKVLGRIPPAMLHASAKGGVEEGIVAHEVDPSNRTFVRLLPLDPTNRMAACALARLRRIEETIKEEDLLSLVKQLLEIDPSRRLTAAQALHHPFFAS</sequence>
<dbReference type="PROSITE" id="PS50011">
    <property type="entry name" value="PROTEIN_KINASE_DOM"/>
    <property type="match status" value="1"/>
</dbReference>
<dbReference type="Gene3D" id="3.30.200.20">
    <property type="entry name" value="Phosphorylase Kinase, domain 1"/>
    <property type="match status" value="1"/>
</dbReference>
<dbReference type="PROSITE" id="PS00107">
    <property type="entry name" value="PROTEIN_KINASE_ATP"/>
    <property type="match status" value="1"/>
</dbReference>
<keyword evidence="4" id="KW-0418">Kinase</keyword>
<name>A0A7S4NJE1_GUITH</name>
<evidence type="ECO:0000259" key="9">
    <source>
        <dbReference type="PROSITE" id="PS50011"/>
    </source>
</evidence>
<evidence type="ECO:0000256" key="5">
    <source>
        <dbReference type="ARBA" id="ARBA00022840"/>
    </source>
</evidence>
<dbReference type="InterPro" id="IPR017441">
    <property type="entry name" value="Protein_kinase_ATP_BS"/>
</dbReference>
<feature type="signal peptide" evidence="8">
    <location>
        <begin position="1"/>
        <end position="29"/>
    </location>
</feature>
<dbReference type="InterPro" id="IPR051175">
    <property type="entry name" value="CLK_kinases"/>
</dbReference>
<dbReference type="SUPFAM" id="SSF56112">
    <property type="entry name" value="Protein kinase-like (PK-like)"/>
    <property type="match status" value="1"/>
</dbReference>
<feature type="compositionally biased region" description="Basic and acidic residues" evidence="7">
    <location>
        <begin position="147"/>
        <end position="156"/>
    </location>
</feature>
<dbReference type="PANTHER" id="PTHR45646:SF11">
    <property type="entry name" value="SERINE_THREONINE-PROTEIN KINASE DOA"/>
    <property type="match status" value="1"/>
</dbReference>
<evidence type="ECO:0000256" key="7">
    <source>
        <dbReference type="SAM" id="MobiDB-lite"/>
    </source>
</evidence>
<evidence type="ECO:0000256" key="4">
    <source>
        <dbReference type="ARBA" id="ARBA00022777"/>
    </source>
</evidence>
<reference evidence="10" key="1">
    <citation type="submission" date="2021-01" db="EMBL/GenBank/DDBJ databases">
        <authorList>
            <person name="Corre E."/>
            <person name="Pelletier E."/>
            <person name="Niang G."/>
            <person name="Scheremetjew M."/>
            <person name="Finn R."/>
            <person name="Kale V."/>
            <person name="Holt S."/>
            <person name="Cochrane G."/>
            <person name="Meng A."/>
            <person name="Brown T."/>
            <person name="Cohen L."/>
        </authorList>
    </citation>
    <scope>NUCLEOTIDE SEQUENCE</scope>
    <source>
        <strain evidence="10">CCMP 2712</strain>
    </source>
</reference>
<gene>
    <name evidence="10" type="ORF">GTHE00462_LOCUS11895</name>
</gene>
<evidence type="ECO:0000256" key="8">
    <source>
        <dbReference type="SAM" id="SignalP"/>
    </source>
</evidence>
<dbReference type="Gene3D" id="1.10.510.10">
    <property type="entry name" value="Transferase(Phosphotransferase) domain 1"/>
    <property type="match status" value="1"/>
</dbReference>
<keyword evidence="8" id="KW-0732">Signal</keyword>